<feature type="compositionally biased region" description="Polar residues" evidence="1">
    <location>
        <begin position="18"/>
        <end position="34"/>
    </location>
</feature>
<evidence type="ECO:0000313" key="4">
    <source>
        <dbReference type="Proteomes" id="UP001642482"/>
    </source>
</evidence>
<comment type="caution">
    <text evidence="3">The sequence shown here is derived from an EMBL/GenBank/DDBJ whole genome shotgun (WGS) entry which is preliminary data.</text>
</comment>
<proteinExistence type="predicted"/>
<sequence>MAPTNLVLLNRRFDDTTPTASSFSVLNNNTTTTTERQDRDGDTPTAHGFTDYDEGDILDELIQETPRISASPSRIATVTALSTEALQSRDPCLPMSVPSSPSTCSSNTALENEFDHDDAASVTSNTSMSVSGRSVSMSSGRSSCIAPSSAASPKMPPVAVAAMASTGGRRRRRRGNRCAGVPASDAGSESVPLPERERGKGQHAKQRARASTQPQAEKTTPLMEEGSNSNKQTAKNSKKTKSAAVTAARRSRHPRLQIGLDLDVELQLKSKVRGDICLTLVLEETQKVVPRSSPEIRRNADGQYVAYDDWEDIEAEDEKERKSLGNVAEDGRADTETEEIEVTRVVRTKKGQKEPRPGAAGVERRELCHLRVGRLNLTRRWWMDGYEMISRFPPPVVAGVAMTMPVAGFAVGYVAAQWAGFW</sequence>
<keyword evidence="2" id="KW-1133">Transmembrane helix</keyword>
<reference evidence="3 4" key="1">
    <citation type="submission" date="2024-01" db="EMBL/GenBank/DDBJ databases">
        <authorList>
            <person name="Allen C."/>
            <person name="Tagirdzhanova G."/>
        </authorList>
    </citation>
    <scope>NUCLEOTIDE SEQUENCE [LARGE SCALE GENOMIC DNA]</scope>
</reference>
<feature type="region of interest" description="Disordered" evidence="1">
    <location>
        <begin position="318"/>
        <end position="337"/>
    </location>
</feature>
<gene>
    <name evidence="3" type="primary">PRP40_1</name>
    <name evidence="3" type="ORF">SEUCBS140593_002543</name>
</gene>
<evidence type="ECO:0000313" key="3">
    <source>
        <dbReference type="EMBL" id="CAK7215461.1"/>
    </source>
</evidence>
<evidence type="ECO:0000256" key="2">
    <source>
        <dbReference type="SAM" id="Phobius"/>
    </source>
</evidence>
<dbReference type="EMBL" id="CAWUHD010000017">
    <property type="protein sequence ID" value="CAK7215461.1"/>
    <property type="molecule type" value="Genomic_DNA"/>
</dbReference>
<feature type="region of interest" description="Disordered" evidence="1">
    <location>
        <begin position="18"/>
        <end position="52"/>
    </location>
</feature>
<feature type="transmembrane region" description="Helical" evidence="2">
    <location>
        <begin position="396"/>
        <end position="416"/>
    </location>
</feature>
<organism evidence="3 4">
    <name type="scientific">Sporothrix eucalyptigena</name>
    <dbReference type="NCBI Taxonomy" id="1812306"/>
    <lineage>
        <taxon>Eukaryota</taxon>
        <taxon>Fungi</taxon>
        <taxon>Dikarya</taxon>
        <taxon>Ascomycota</taxon>
        <taxon>Pezizomycotina</taxon>
        <taxon>Sordariomycetes</taxon>
        <taxon>Sordariomycetidae</taxon>
        <taxon>Ophiostomatales</taxon>
        <taxon>Ophiostomataceae</taxon>
        <taxon>Sporothrix</taxon>
    </lineage>
</organism>
<feature type="compositionally biased region" description="Low complexity" evidence="1">
    <location>
        <begin position="127"/>
        <end position="167"/>
    </location>
</feature>
<dbReference type="Proteomes" id="UP001642482">
    <property type="component" value="Unassembled WGS sequence"/>
</dbReference>
<name>A0ABP0B7G7_9PEZI</name>
<feature type="compositionally biased region" description="Basic and acidic residues" evidence="1">
    <location>
        <begin position="318"/>
        <end position="335"/>
    </location>
</feature>
<keyword evidence="2" id="KW-0812">Transmembrane</keyword>
<accession>A0ABP0B7G7</accession>
<feature type="compositionally biased region" description="Polar residues" evidence="1">
    <location>
        <begin position="209"/>
        <end position="218"/>
    </location>
</feature>
<feature type="region of interest" description="Disordered" evidence="1">
    <location>
        <begin position="118"/>
        <end position="251"/>
    </location>
</feature>
<protein>
    <submittedName>
        <fullName evidence="3">U1 snRNP protein</fullName>
    </submittedName>
</protein>
<evidence type="ECO:0000256" key="1">
    <source>
        <dbReference type="SAM" id="MobiDB-lite"/>
    </source>
</evidence>
<keyword evidence="4" id="KW-1185">Reference proteome</keyword>
<keyword evidence="2" id="KW-0472">Membrane</keyword>